<dbReference type="InterPro" id="IPR000337">
    <property type="entry name" value="GPCR_3"/>
</dbReference>
<feature type="signal peptide" evidence="17">
    <location>
        <begin position="1"/>
        <end position="19"/>
    </location>
</feature>
<dbReference type="PROSITE" id="PS50259">
    <property type="entry name" value="G_PROTEIN_RECEP_F3_4"/>
    <property type="match status" value="1"/>
</dbReference>
<keyword evidence="4" id="KW-1003">Cell membrane</keyword>
<dbReference type="SUPFAM" id="SSF53822">
    <property type="entry name" value="Periplasmic binding protein-like I"/>
    <property type="match status" value="1"/>
</dbReference>
<keyword evidence="10 16" id="KW-0472">Membrane</keyword>
<dbReference type="FunFam" id="3.40.50.2300:FF:000152">
    <property type="entry name" value="G protein-coupled receptor class C group 6 member A"/>
    <property type="match status" value="1"/>
</dbReference>
<evidence type="ECO:0000259" key="18">
    <source>
        <dbReference type="PROSITE" id="PS50259"/>
    </source>
</evidence>
<evidence type="ECO:0000256" key="13">
    <source>
        <dbReference type="ARBA" id="ARBA00023180"/>
    </source>
</evidence>
<feature type="domain" description="G-protein coupled receptors family 3 profile" evidence="18">
    <location>
        <begin position="561"/>
        <end position="821"/>
    </location>
</feature>
<evidence type="ECO:0000256" key="1">
    <source>
        <dbReference type="ARBA" id="ARBA00004651"/>
    </source>
</evidence>
<evidence type="ECO:0000256" key="14">
    <source>
        <dbReference type="ARBA" id="ARBA00023224"/>
    </source>
</evidence>
<feature type="transmembrane region" description="Helical" evidence="16">
    <location>
        <begin position="596"/>
        <end position="619"/>
    </location>
</feature>
<evidence type="ECO:0000256" key="2">
    <source>
        <dbReference type="ARBA" id="ARBA00007242"/>
    </source>
</evidence>
<dbReference type="InterPro" id="IPR011500">
    <property type="entry name" value="GPCR_3_9-Cys_dom"/>
</dbReference>
<evidence type="ECO:0000256" key="10">
    <source>
        <dbReference type="ARBA" id="ARBA00023136"/>
    </source>
</evidence>
<evidence type="ECO:0000256" key="15">
    <source>
        <dbReference type="ARBA" id="ARBA00039774"/>
    </source>
</evidence>
<dbReference type="Proteomes" id="UP000824540">
    <property type="component" value="Unassembled WGS sequence"/>
</dbReference>
<dbReference type="InterPro" id="IPR028082">
    <property type="entry name" value="Peripla_BP_I"/>
</dbReference>
<dbReference type="Pfam" id="PF01094">
    <property type="entry name" value="ANF_receptor"/>
    <property type="match status" value="1"/>
</dbReference>
<evidence type="ECO:0000256" key="17">
    <source>
        <dbReference type="SAM" id="SignalP"/>
    </source>
</evidence>
<keyword evidence="5 16" id="KW-0812">Transmembrane</keyword>
<protein>
    <recommendedName>
        <fullName evidence="15">G-protein coupled receptor family C group 6 member A</fullName>
    </recommendedName>
</protein>
<evidence type="ECO:0000313" key="20">
    <source>
        <dbReference type="Proteomes" id="UP000824540"/>
    </source>
</evidence>
<evidence type="ECO:0000256" key="8">
    <source>
        <dbReference type="ARBA" id="ARBA00022989"/>
    </source>
</evidence>
<comment type="subcellular location">
    <subcellularLocation>
        <location evidence="1">Cell membrane</location>
        <topology evidence="1">Multi-pass membrane protein</topology>
    </subcellularLocation>
</comment>
<evidence type="ECO:0000256" key="12">
    <source>
        <dbReference type="ARBA" id="ARBA00023170"/>
    </source>
</evidence>
<comment type="similarity">
    <text evidence="2">Belongs to the G-protein coupled receptor 3 family.</text>
</comment>
<comment type="subunit">
    <text evidence="3">Homodimer; disulfide-linked.</text>
</comment>
<gene>
    <name evidence="19" type="ORF">JZ751_015621</name>
</gene>
<evidence type="ECO:0000256" key="4">
    <source>
        <dbReference type="ARBA" id="ARBA00022475"/>
    </source>
</evidence>
<dbReference type="Gene3D" id="3.40.50.2300">
    <property type="match status" value="2"/>
</dbReference>
<dbReference type="Gene3D" id="2.10.50.30">
    <property type="entry name" value="GPCR, family 3, nine cysteines domain"/>
    <property type="match status" value="1"/>
</dbReference>
<feature type="transmembrane region" description="Helical" evidence="16">
    <location>
        <begin position="749"/>
        <end position="771"/>
    </location>
</feature>
<keyword evidence="14" id="KW-0807">Transducer</keyword>
<dbReference type="AlphaFoldDB" id="A0A8T2NZC2"/>
<keyword evidence="6" id="KW-0716">Sensory transduction</keyword>
<evidence type="ECO:0000313" key="19">
    <source>
        <dbReference type="EMBL" id="KAG9342758.1"/>
    </source>
</evidence>
<dbReference type="GO" id="GO:0004930">
    <property type="term" value="F:G protein-coupled receptor activity"/>
    <property type="evidence" value="ECO:0007669"/>
    <property type="project" value="UniProtKB-KW"/>
</dbReference>
<organism evidence="19 20">
    <name type="scientific">Albula glossodonta</name>
    <name type="common">roundjaw bonefish</name>
    <dbReference type="NCBI Taxonomy" id="121402"/>
    <lineage>
        <taxon>Eukaryota</taxon>
        <taxon>Metazoa</taxon>
        <taxon>Chordata</taxon>
        <taxon>Craniata</taxon>
        <taxon>Vertebrata</taxon>
        <taxon>Euteleostomi</taxon>
        <taxon>Actinopterygii</taxon>
        <taxon>Neopterygii</taxon>
        <taxon>Teleostei</taxon>
        <taxon>Albuliformes</taxon>
        <taxon>Albulidae</taxon>
        <taxon>Albula</taxon>
    </lineage>
</organism>
<dbReference type="PRINTS" id="PR00248">
    <property type="entry name" value="GPCRMGR"/>
</dbReference>
<comment type="caution">
    <text evidence="19">The sequence shown here is derived from an EMBL/GenBank/DDBJ whole genome shotgun (WGS) entry which is preliminary data.</text>
</comment>
<sequence length="898" mass="99429">MTYLGSVLHLCVCLAVSGAVTVLPGVSAPGDIIIAGLFPVHTGIVNANLSYPKPPECKELFLPGLTRAMAMIQAVESINRSPLLGGLRLGYRLYDSCSDVMTSLYVTESLMSTDRECRPELNSTSCPPPVMAVVGPAISELSIAVARQLNLDLIPQISYESSAVILSDKTRFPAFMRTVPNDDHQTCAMVKLLSDIGWNWVGMVTTDGDYGRSALNSFVSQAAEAGICVAFKEILPNIVLPDDSPQIKRVVRTIRAHSKVKVIVAFVKPSQMKTIFSYVGQEKLDRVWIASDSWSTSKDLLDGRNLRGIGKVVGFTFKRGNISSFHHFLRNLDLNGHPLQNSSFLAEFRSQLNHSQSQGLIQGRLPVDTLIESTKPENVFSINMAVNAIAYAMAKLCSVKNCNDSKTQYPWEFLAYLRQSTFQLEGESYTFDPSGDLNLGYDVTLWRSEGRTIDVSDVVAHYVTRNKTFLFENSDNRKKILDLQMVESRCSPTCQQGQFKKTTDGQHTCCYECINCTENQFTNDTDMDQCFNCDTETEWAPAGNSHCIPKTLEFFSWQDGFTVFLVTLAALGILLVFLVAVLFLKYRQTPVVKAAGGPICFLILLSLTGSFVSTILFVGQPTDLQCQVRQVLHGLSFTCCVSCILVKSLKILLAFHFNPGVQTALRRLYKPYWIIGVCVGLQALICTLWLVFKPPRAIDIPSRTTILSQCFEGSYGAFGAMLGYVALLAIVCFGFAFKGRKLPEHYNEAKFITFGLLIYFISWVIFIPVYVTTSGKYLPAVEMVVILISNYGILCCHFFPKCYIMLFKKKANTKDAFLKSLYAFSSRSLNKSTTESPTTDSSTSSFYSVGGLSFSVPDKTKALDSSAVCPGNAPEKTPNILIRDQAPKTFCRRRNASI</sequence>
<evidence type="ECO:0000256" key="11">
    <source>
        <dbReference type="ARBA" id="ARBA00023157"/>
    </source>
</evidence>
<name>A0A8T2NZC2_9TELE</name>
<dbReference type="Pfam" id="PF00003">
    <property type="entry name" value="7tm_3"/>
    <property type="match status" value="1"/>
</dbReference>
<evidence type="ECO:0000256" key="6">
    <source>
        <dbReference type="ARBA" id="ARBA00022725"/>
    </source>
</evidence>
<evidence type="ECO:0000256" key="3">
    <source>
        <dbReference type="ARBA" id="ARBA00011748"/>
    </source>
</evidence>
<keyword evidence="13" id="KW-0325">Glycoprotein</keyword>
<evidence type="ECO:0000256" key="9">
    <source>
        <dbReference type="ARBA" id="ARBA00023040"/>
    </source>
</evidence>
<feature type="transmembrane region" description="Helical" evidence="16">
    <location>
        <begin position="561"/>
        <end position="584"/>
    </location>
</feature>
<proteinExistence type="inferred from homology"/>
<evidence type="ECO:0000256" key="5">
    <source>
        <dbReference type="ARBA" id="ARBA00022692"/>
    </source>
</evidence>
<keyword evidence="12" id="KW-0675">Receptor</keyword>
<keyword evidence="11" id="KW-1015">Disulfide bond</keyword>
<dbReference type="InterPro" id="IPR000068">
    <property type="entry name" value="GPCR_3_Ca_sens_rcpt-rel"/>
</dbReference>
<dbReference type="PRINTS" id="PR00592">
    <property type="entry name" value="CASENSINGR"/>
</dbReference>
<dbReference type="Pfam" id="PF07562">
    <property type="entry name" value="NCD3G"/>
    <property type="match status" value="1"/>
</dbReference>
<feature type="transmembrane region" description="Helical" evidence="16">
    <location>
        <begin position="715"/>
        <end position="737"/>
    </location>
</feature>
<dbReference type="InterPro" id="IPR038550">
    <property type="entry name" value="GPCR_3_9-Cys_sf"/>
</dbReference>
<dbReference type="GO" id="GO:0005886">
    <property type="term" value="C:plasma membrane"/>
    <property type="evidence" value="ECO:0007669"/>
    <property type="project" value="UniProtKB-SubCell"/>
</dbReference>
<dbReference type="OrthoDB" id="425344at2759"/>
<feature type="transmembrane region" description="Helical" evidence="16">
    <location>
        <begin position="672"/>
        <end position="692"/>
    </location>
</feature>
<accession>A0A8T2NZC2</accession>
<keyword evidence="7 17" id="KW-0732">Signal</keyword>
<evidence type="ECO:0000256" key="16">
    <source>
        <dbReference type="SAM" id="Phobius"/>
    </source>
</evidence>
<feature type="transmembrane region" description="Helical" evidence="16">
    <location>
        <begin position="631"/>
        <end position="652"/>
    </location>
</feature>
<dbReference type="InterPro" id="IPR017978">
    <property type="entry name" value="GPCR_3_C"/>
</dbReference>
<dbReference type="EMBL" id="JAFBMS010000026">
    <property type="protein sequence ID" value="KAG9342758.1"/>
    <property type="molecule type" value="Genomic_DNA"/>
</dbReference>
<keyword evidence="6" id="KW-0552">Olfaction</keyword>
<keyword evidence="9" id="KW-0297">G-protein coupled receptor</keyword>
<dbReference type="InterPro" id="IPR001828">
    <property type="entry name" value="ANF_lig-bd_rcpt"/>
</dbReference>
<keyword evidence="8 16" id="KW-1133">Transmembrane helix</keyword>
<keyword evidence="20" id="KW-1185">Reference proteome</keyword>
<feature type="transmembrane region" description="Helical" evidence="16">
    <location>
        <begin position="777"/>
        <end position="800"/>
    </location>
</feature>
<dbReference type="PANTHER" id="PTHR24061:SF5">
    <property type="entry name" value="G-PROTEIN COUPLED RECEPTOR FAMILY C GROUP 6 MEMBER A"/>
    <property type="match status" value="1"/>
</dbReference>
<dbReference type="PANTHER" id="PTHR24061">
    <property type="entry name" value="CALCIUM-SENSING RECEPTOR-RELATED"/>
    <property type="match status" value="1"/>
</dbReference>
<feature type="chain" id="PRO_5035763240" description="G-protein coupled receptor family C group 6 member A" evidence="17">
    <location>
        <begin position="20"/>
        <end position="898"/>
    </location>
</feature>
<reference evidence="19" key="1">
    <citation type="thesis" date="2021" institute="BYU ScholarsArchive" country="Provo, UT, USA">
        <title>Applications of and Algorithms for Genome Assembly and Genomic Analyses with an Emphasis on Marine Teleosts.</title>
        <authorList>
            <person name="Pickett B.D."/>
        </authorList>
    </citation>
    <scope>NUCLEOTIDE SEQUENCE</scope>
    <source>
        <strain evidence="19">HI-2016</strain>
    </source>
</reference>
<dbReference type="FunFam" id="2.10.50.30:FF:000004">
    <property type="entry name" value="Taste receptor type 1 member 3-like protein"/>
    <property type="match status" value="1"/>
</dbReference>
<dbReference type="GO" id="GO:0007608">
    <property type="term" value="P:sensory perception of smell"/>
    <property type="evidence" value="ECO:0007669"/>
    <property type="project" value="UniProtKB-KW"/>
</dbReference>
<evidence type="ECO:0000256" key="7">
    <source>
        <dbReference type="ARBA" id="ARBA00022729"/>
    </source>
</evidence>